<dbReference type="FunFam" id="3.20.20.10:FF:000005">
    <property type="entry name" value="Ornithine decarboxylase"/>
    <property type="match status" value="1"/>
</dbReference>
<evidence type="ECO:0000256" key="3">
    <source>
        <dbReference type="ARBA" id="ARBA00008872"/>
    </source>
</evidence>
<dbReference type="GO" id="GO:0033387">
    <property type="term" value="P:putrescine biosynthetic process from arginine, via ornithine"/>
    <property type="evidence" value="ECO:0007669"/>
    <property type="project" value="TreeGrafter"/>
</dbReference>
<comment type="catalytic activity">
    <reaction evidence="14">
        <text>L-ornithine + H(+) = putrescine + CO2</text>
        <dbReference type="Rhea" id="RHEA:22964"/>
        <dbReference type="ChEBI" id="CHEBI:15378"/>
        <dbReference type="ChEBI" id="CHEBI:16526"/>
        <dbReference type="ChEBI" id="CHEBI:46911"/>
        <dbReference type="ChEBI" id="CHEBI:326268"/>
        <dbReference type="EC" id="4.1.1.17"/>
    </reaction>
</comment>
<dbReference type="PROSITE" id="PS00878">
    <property type="entry name" value="ODR_DC_2_1"/>
    <property type="match status" value="1"/>
</dbReference>
<dbReference type="InterPro" id="IPR002433">
    <property type="entry name" value="Orn_de-COase"/>
</dbReference>
<sequence>MSPSAITVIESLQSSTVSIEDYFDEAKSSPLEHNNGVINSPKQLIRAALKKRVESIDHDICEAGEEDTFFVADLGEVYRQHMRWKKNLPRVKPFYAVKCNPDPQVLRLLAELGTGFDCASKTEIEQILKMDVHPSRIIYAQPCKTNSYVRYAAAQGVKQMTFDNTDELHKIKKFFPDAELFLRISTDDSASLCRLSLKFGAAMDTTQELLTFAKELGLNVVGVSFHVGSGASDPMAFWQAVRDARTVFDQAHERGFDMQTLDVGGGFVGVTFEAMASVLGQALDEFMPSNINIIGEPGRYYVASAFTLASHVIARRTIQQPGSLGKSYMLYLNDGLYGNFSSIMFDHQNPIAKVLRASESCYLDTEAVNDSADGIEYSIWGPTCDGIDQISKSIRFDHVLDVGDWLYFEEMGAYTKCSATRFNGFSDSHEVIYVASEQGAKALLGMN</sequence>
<organism evidence="17 18">
    <name type="scientific">Calycina marina</name>
    <dbReference type="NCBI Taxonomy" id="1763456"/>
    <lineage>
        <taxon>Eukaryota</taxon>
        <taxon>Fungi</taxon>
        <taxon>Dikarya</taxon>
        <taxon>Ascomycota</taxon>
        <taxon>Pezizomycotina</taxon>
        <taxon>Leotiomycetes</taxon>
        <taxon>Helotiales</taxon>
        <taxon>Pezizellaceae</taxon>
        <taxon>Calycina</taxon>
    </lineage>
</organism>
<keyword evidence="6 15" id="KW-0663">Pyridoxal phosphate</keyword>
<dbReference type="PRINTS" id="PR01179">
    <property type="entry name" value="ODADCRBXLASE"/>
</dbReference>
<dbReference type="FunFam" id="2.40.37.10:FF:000010">
    <property type="entry name" value="Ornithine decarboxylase"/>
    <property type="match status" value="1"/>
</dbReference>
<dbReference type="InterPro" id="IPR000183">
    <property type="entry name" value="Orn/DAP/Arg_de-COase"/>
</dbReference>
<dbReference type="SUPFAM" id="SSF51419">
    <property type="entry name" value="PLP-binding barrel"/>
    <property type="match status" value="1"/>
</dbReference>
<protein>
    <recommendedName>
        <fullName evidence="12">Ornithine decarboxylase</fullName>
        <ecNumber evidence="10">4.1.1.17</ecNumber>
    </recommendedName>
</protein>
<dbReference type="InterPro" id="IPR022653">
    <property type="entry name" value="De-COase2_pyr-phos_BS"/>
</dbReference>
<proteinExistence type="inferred from homology"/>
<dbReference type="InterPro" id="IPR029066">
    <property type="entry name" value="PLP-binding_barrel"/>
</dbReference>
<dbReference type="CDD" id="cd00622">
    <property type="entry name" value="PLPDE_III_ODC"/>
    <property type="match status" value="1"/>
</dbReference>
<keyword evidence="8" id="KW-0456">Lyase</keyword>
<feature type="domain" description="Orn/DAP/Arg decarboxylase 2 N-terminal" evidence="16">
    <location>
        <begin position="74"/>
        <end position="303"/>
    </location>
</feature>
<name>A0A9P7YUT7_9HELO</name>
<dbReference type="EC" id="4.1.1.17" evidence="10"/>
<comment type="cofactor">
    <cofactor evidence="1 15">
        <name>pyridoxal 5'-phosphate</name>
        <dbReference type="ChEBI" id="CHEBI:597326"/>
    </cofactor>
</comment>
<comment type="caution">
    <text evidence="17">The sequence shown here is derived from an EMBL/GenBank/DDBJ whole genome shotgun (WGS) entry which is preliminary data.</text>
</comment>
<keyword evidence="4" id="KW-0963">Cytoplasm</keyword>
<keyword evidence="5" id="KW-0210">Decarboxylase</keyword>
<dbReference type="InterPro" id="IPR022644">
    <property type="entry name" value="De-COase2_N"/>
</dbReference>
<dbReference type="GO" id="GO:0005737">
    <property type="term" value="C:cytoplasm"/>
    <property type="evidence" value="ECO:0007669"/>
    <property type="project" value="UniProtKB-SubCell"/>
</dbReference>
<evidence type="ECO:0000256" key="11">
    <source>
        <dbReference type="ARBA" id="ARBA00037173"/>
    </source>
</evidence>
<keyword evidence="7" id="KW-0620">Polyamine biosynthesis</keyword>
<dbReference type="OrthoDB" id="5034579at2759"/>
<dbReference type="Proteomes" id="UP000887226">
    <property type="component" value="Unassembled WGS sequence"/>
</dbReference>
<evidence type="ECO:0000256" key="12">
    <source>
        <dbReference type="ARBA" id="ARBA00039485"/>
    </source>
</evidence>
<comment type="subunit">
    <text evidence="13">Homodimer. Only the dimer is catalytically active, as the active sites are constructed of residues from both monomers.</text>
</comment>
<dbReference type="Pfam" id="PF02784">
    <property type="entry name" value="Orn_Arg_deC_N"/>
    <property type="match status" value="1"/>
</dbReference>
<dbReference type="InterPro" id="IPR009006">
    <property type="entry name" value="Ala_racemase/Decarboxylase_C"/>
</dbReference>
<evidence type="ECO:0000256" key="14">
    <source>
        <dbReference type="ARBA" id="ARBA00049127"/>
    </source>
</evidence>
<evidence type="ECO:0000256" key="8">
    <source>
        <dbReference type="ARBA" id="ARBA00023239"/>
    </source>
</evidence>
<evidence type="ECO:0000259" key="16">
    <source>
        <dbReference type="Pfam" id="PF02784"/>
    </source>
</evidence>
<dbReference type="EMBL" id="MU254596">
    <property type="protein sequence ID" value="KAG9240086.1"/>
    <property type="molecule type" value="Genomic_DNA"/>
</dbReference>
<gene>
    <name evidence="17" type="ORF">BJ878DRAFT_321310</name>
</gene>
<comment type="subcellular location">
    <subcellularLocation>
        <location evidence="2">Cytoplasm</location>
    </subcellularLocation>
</comment>
<dbReference type="Gene3D" id="3.20.20.10">
    <property type="entry name" value="Alanine racemase"/>
    <property type="match status" value="1"/>
</dbReference>
<dbReference type="PRINTS" id="PR01182">
    <property type="entry name" value="ORNDCRBXLASE"/>
</dbReference>
<evidence type="ECO:0000313" key="17">
    <source>
        <dbReference type="EMBL" id="KAG9240086.1"/>
    </source>
</evidence>
<comment type="function">
    <text evidence="11">Catalyzes the first and rate-limiting step of polyamine biosynthesis that converts ornithine into putrescine, which is the precursor for the polyamines, spermidine and spermine. Polyamines are essential for cell proliferation and are implicated in cellular processes, ranging from DNA replication to apoptosis.</text>
</comment>
<evidence type="ECO:0000256" key="13">
    <source>
        <dbReference type="ARBA" id="ARBA00046672"/>
    </source>
</evidence>
<evidence type="ECO:0000256" key="4">
    <source>
        <dbReference type="ARBA" id="ARBA00022490"/>
    </source>
</evidence>
<keyword evidence="18" id="KW-1185">Reference proteome</keyword>
<evidence type="ECO:0000256" key="6">
    <source>
        <dbReference type="ARBA" id="ARBA00022898"/>
    </source>
</evidence>
<evidence type="ECO:0000256" key="10">
    <source>
        <dbReference type="ARBA" id="ARBA00034138"/>
    </source>
</evidence>
<dbReference type="PANTHER" id="PTHR11482:SF6">
    <property type="entry name" value="ORNITHINE DECARBOXYLASE 1-RELATED"/>
    <property type="match status" value="1"/>
</dbReference>
<dbReference type="Gene3D" id="2.40.37.10">
    <property type="entry name" value="Lyase, Ornithine Decarboxylase, Chain A, domain 1"/>
    <property type="match status" value="1"/>
</dbReference>
<evidence type="ECO:0000256" key="5">
    <source>
        <dbReference type="ARBA" id="ARBA00022793"/>
    </source>
</evidence>
<reference evidence="17" key="1">
    <citation type="journal article" date="2021" name="IMA Fungus">
        <title>Genomic characterization of three marine fungi, including Emericellopsis atlantica sp. nov. with signatures of a generalist lifestyle and marine biomass degradation.</title>
        <authorList>
            <person name="Hagestad O.C."/>
            <person name="Hou L."/>
            <person name="Andersen J.H."/>
            <person name="Hansen E.H."/>
            <person name="Altermark B."/>
            <person name="Li C."/>
            <person name="Kuhnert E."/>
            <person name="Cox R.J."/>
            <person name="Crous P.W."/>
            <person name="Spatafora J.W."/>
            <person name="Lail K."/>
            <person name="Amirebrahimi M."/>
            <person name="Lipzen A."/>
            <person name="Pangilinan J."/>
            <person name="Andreopoulos W."/>
            <person name="Hayes R.D."/>
            <person name="Ng V."/>
            <person name="Grigoriev I.V."/>
            <person name="Jackson S.A."/>
            <person name="Sutton T.D.S."/>
            <person name="Dobson A.D.W."/>
            <person name="Rama T."/>
        </authorList>
    </citation>
    <scope>NUCLEOTIDE SEQUENCE</scope>
    <source>
        <strain evidence="17">TRa3180A</strain>
    </source>
</reference>
<comment type="similarity">
    <text evidence="3">Belongs to the Orn/Lys/Arg decarboxylase class-II family.</text>
</comment>
<evidence type="ECO:0000256" key="2">
    <source>
        <dbReference type="ARBA" id="ARBA00004496"/>
    </source>
</evidence>
<feature type="active site" description="Proton donor" evidence="15">
    <location>
        <position position="384"/>
    </location>
</feature>
<evidence type="ECO:0000256" key="15">
    <source>
        <dbReference type="PIRSR" id="PIRSR600183-50"/>
    </source>
</evidence>
<evidence type="ECO:0000313" key="18">
    <source>
        <dbReference type="Proteomes" id="UP000887226"/>
    </source>
</evidence>
<evidence type="ECO:0000256" key="9">
    <source>
        <dbReference type="ARBA" id="ARBA00034115"/>
    </source>
</evidence>
<dbReference type="AlphaFoldDB" id="A0A9P7YUT7"/>
<dbReference type="GO" id="GO:0004586">
    <property type="term" value="F:ornithine decarboxylase activity"/>
    <property type="evidence" value="ECO:0007669"/>
    <property type="project" value="UniProtKB-EC"/>
</dbReference>
<accession>A0A9P7YUT7</accession>
<dbReference type="SUPFAM" id="SSF50621">
    <property type="entry name" value="Alanine racemase C-terminal domain-like"/>
    <property type="match status" value="1"/>
</dbReference>
<evidence type="ECO:0000256" key="7">
    <source>
        <dbReference type="ARBA" id="ARBA00023115"/>
    </source>
</evidence>
<comment type="pathway">
    <text evidence="9">Amine and polyamine biosynthesis; putrescine biosynthesis via L-ornithine pathway; putrescine from L-ornithine: step 1/1.</text>
</comment>
<evidence type="ECO:0000256" key="1">
    <source>
        <dbReference type="ARBA" id="ARBA00001933"/>
    </source>
</evidence>
<feature type="modified residue" description="N6-(pyridoxal phosphate)lysine" evidence="15">
    <location>
        <position position="98"/>
    </location>
</feature>
<dbReference type="PANTHER" id="PTHR11482">
    <property type="entry name" value="ARGININE/DIAMINOPIMELATE/ORNITHINE DECARBOXYLASE"/>
    <property type="match status" value="1"/>
</dbReference>